<accession>A0A563EXV0</accession>
<dbReference type="Proteomes" id="UP000316639">
    <property type="component" value="Unassembled WGS sequence"/>
</dbReference>
<sequence length="185" mass="19607">MAKTSAKRVIALAVGAGVLACAGVFGWWQFVGSPPEIDPGLAAAVLPVIDAELEREGPWDIGSSDQRGRWFCAEQLIEIRRADGQLEVGLHAVCDAFASDGTALRLVGGQSAPKRVIVTEPAHQVIEVETGADGAGRENWIDNNFSLAGARELHRQLENAGELSDQAASEAKLAFGLPPDATIRR</sequence>
<protein>
    <submittedName>
        <fullName evidence="1">Uncharacterized protein</fullName>
    </submittedName>
</protein>
<name>A0A563EXV0_9PSEU</name>
<gene>
    <name evidence="1" type="ORF">FKR81_09015</name>
</gene>
<evidence type="ECO:0000313" key="2">
    <source>
        <dbReference type="Proteomes" id="UP000316639"/>
    </source>
</evidence>
<dbReference type="AlphaFoldDB" id="A0A563EXV0"/>
<dbReference type="PROSITE" id="PS51257">
    <property type="entry name" value="PROKAR_LIPOPROTEIN"/>
    <property type="match status" value="1"/>
</dbReference>
<comment type="caution">
    <text evidence="1">The sequence shown here is derived from an EMBL/GenBank/DDBJ whole genome shotgun (WGS) entry which is preliminary data.</text>
</comment>
<proteinExistence type="predicted"/>
<dbReference type="OrthoDB" id="3537276at2"/>
<dbReference type="EMBL" id="VOBR01000005">
    <property type="protein sequence ID" value="TWP52463.1"/>
    <property type="molecule type" value="Genomic_DNA"/>
</dbReference>
<organism evidence="1 2">
    <name type="scientific">Lentzea tibetensis</name>
    <dbReference type="NCBI Taxonomy" id="2591470"/>
    <lineage>
        <taxon>Bacteria</taxon>
        <taxon>Bacillati</taxon>
        <taxon>Actinomycetota</taxon>
        <taxon>Actinomycetes</taxon>
        <taxon>Pseudonocardiales</taxon>
        <taxon>Pseudonocardiaceae</taxon>
        <taxon>Lentzea</taxon>
    </lineage>
</organism>
<reference evidence="1 2" key="1">
    <citation type="submission" date="2019-07" db="EMBL/GenBank/DDBJ databases">
        <title>Lentzea xizangensis sp. nov., isolated from Qinghai-Tibetan Plateau Soils.</title>
        <authorList>
            <person name="Huang J."/>
        </authorList>
    </citation>
    <scope>NUCLEOTIDE SEQUENCE [LARGE SCALE GENOMIC DNA]</scope>
    <source>
        <strain evidence="1 2">FXJ1.1311</strain>
    </source>
</reference>
<evidence type="ECO:0000313" key="1">
    <source>
        <dbReference type="EMBL" id="TWP52463.1"/>
    </source>
</evidence>
<keyword evidence="2" id="KW-1185">Reference proteome</keyword>
<dbReference type="RefSeq" id="WP_146350519.1">
    <property type="nucleotide sequence ID" value="NZ_VOBR01000005.1"/>
</dbReference>